<feature type="region of interest" description="Disordered" evidence="2">
    <location>
        <begin position="544"/>
        <end position="586"/>
    </location>
</feature>
<dbReference type="OrthoDB" id="4456959at2759"/>
<dbReference type="AlphaFoldDB" id="A0A2R6NJF4"/>
<protein>
    <recommendedName>
        <fullName evidence="3">Xylanolytic transcriptional activator regulatory domain-containing protein</fullName>
    </recommendedName>
</protein>
<keyword evidence="5" id="KW-1185">Reference proteome</keyword>
<dbReference type="PANTHER" id="PTHR46910:SF38">
    <property type="entry name" value="ZN(2)-C6 FUNGAL-TYPE DOMAIN-CONTAINING PROTEIN"/>
    <property type="match status" value="1"/>
</dbReference>
<evidence type="ECO:0000313" key="5">
    <source>
        <dbReference type="Proteomes" id="UP000186601"/>
    </source>
</evidence>
<name>A0A2R6NJF4_9APHY</name>
<dbReference type="Pfam" id="PF04082">
    <property type="entry name" value="Fungal_trans"/>
    <property type="match status" value="1"/>
</dbReference>
<dbReference type="Proteomes" id="UP000186601">
    <property type="component" value="Unassembled WGS sequence"/>
</dbReference>
<accession>A0A2R6NJF4</accession>
<dbReference type="InterPro" id="IPR050987">
    <property type="entry name" value="AtrR-like"/>
</dbReference>
<dbReference type="GO" id="GO:0003700">
    <property type="term" value="F:DNA-binding transcription factor activity"/>
    <property type="evidence" value="ECO:0007669"/>
    <property type="project" value="InterPro"/>
</dbReference>
<dbReference type="SMART" id="SM00906">
    <property type="entry name" value="Fungal_trans"/>
    <property type="match status" value="1"/>
</dbReference>
<reference evidence="4 5" key="1">
    <citation type="submission" date="2018-02" db="EMBL/GenBank/DDBJ databases">
        <title>Genome sequence of the basidiomycete white-rot fungus Phlebia centrifuga.</title>
        <authorList>
            <person name="Granchi Z."/>
            <person name="Peng M."/>
            <person name="de Vries R.P."/>
            <person name="Hilden K."/>
            <person name="Makela M.R."/>
            <person name="Grigoriev I."/>
            <person name="Riley R."/>
        </authorList>
    </citation>
    <scope>NUCLEOTIDE SEQUENCE [LARGE SCALE GENOMIC DNA]</scope>
    <source>
        <strain evidence="4 5">FBCC195</strain>
    </source>
</reference>
<dbReference type="PANTHER" id="PTHR46910">
    <property type="entry name" value="TRANSCRIPTION FACTOR PDR1"/>
    <property type="match status" value="1"/>
</dbReference>
<dbReference type="GO" id="GO:0006351">
    <property type="term" value="P:DNA-templated transcription"/>
    <property type="evidence" value="ECO:0007669"/>
    <property type="project" value="InterPro"/>
</dbReference>
<dbReference type="CDD" id="cd12148">
    <property type="entry name" value="fungal_TF_MHR"/>
    <property type="match status" value="1"/>
</dbReference>
<proteinExistence type="predicted"/>
<dbReference type="InterPro" id="IPR007219">
    <property type="entry name" value="XnlR_reg_dom"/>
</dbReference>
<feature type="region of interest" description="Disordered" evidence="2">
    <location>
        <begin position="1"/>
        <end position="29"/>
    </location>
</feature>
<evidence type="ECO:0000259" key="3">
    <source>
        <dbReference type="SMART" id="SM00906"/>
    </source>
</evidence>
<gene>
    <name evidence="4" type="ORF">PHLCEN_2v11607</name>
</gene>
<dbReference type="STRING" id="98765.A0A2R6NJF4"/>
<dbReference type="EMBL" id="MLYV02001160">
    <property type="protein sequence ID" value="PSR72507.1"/>
    <property type="molecule type" value="Genomic_DNA"/>
</dbReference>
<sequence length="735" mass="82134">MPGGSKPSSGVHRVPQIVDKVDADDADSSDDEVVAARSLSKTFQKFSLQAGHSREHSHFFGKSSNFMLVQAAMEFKQEYVSNETLGPDTPAGQNILLHKRSEFWLPPSWIVDAIKDVNALVFPEADLMSELISLYFTRLNLYLPLLHQPTFVHNVQTNLHLNDRDFGCTLLLVCAIGARYSEDPRVLLEGTEDWHSAGWKWFKQVQTLRKEFRLTPTHVYDLQIACLSATFLNGTSLHGASWGIVGAGIRVAQDIGAHRRKTYSTVPTVEGELRKRAFWILVSIDRNMCSWLGRPYSIQDEDLDVDFPIECDDEYWIHPDPNMAFTQPPGKPSTVTYFNSILRLGRLHAFTIRTIYSINKSKVLHGLAGPEYEQKIVSEIDSELNKWIDSVPDHLRWDPYREDTVFMNQSALLYSTYYALQIAVHRPFIPSPRKPSPMSFPSLAICTNAARACINALDIQYNRTGTSFHHHWHQPLFASGIVLLLSIWGAKRSGSATNPAKGMSDVHKAMRLLKVLETRWHAAGKFWDLLYDLASMGDLPLPQTFHHKRSRDDDKDIPSPSSSDASSLGAVHPGEPRNVAGSKRVQQYQHASFSPPFLDPYDVDTSFGDASGQPSLPTHGDDLARMWSLPASNFPLAQACPANSTAIPLDPSLDAVFSDTIPPELYEQLLRSLDGTPSPIPVQQFVNVPAGSLSNEESLKYIPPGISTGDIGQFFPQQSDRETVNIWSNVPTSFE</sequence>
<dbReference type="GO" id="GO:0008270">
    <property type="term" value="F:zinc ion binding"/>
    <property type="evidence" value="ECO:0007669"/>
    <property type="project" value="InterPro"/>
</dbReference>
<feature type="domain" description="Xylanolytic transcriptional activator regulatory" evidence="3">
    <location>
        <begin position="241"/>
        <end position="314"/>
    </location>
</feature>
<keyword evidence="1" id="KW-0539">Nucleus</keyword>
<dbReference type="GO" id="GO:0003677">
    <property type="term" value="F:DNA binding"/>
    <property type="evidence" value="ECO:0007669"/>
    <property type="project" value="InterPro"/>
</dbReference>
<comment type="caution">
    <text evidence="4">The sequence shown here is derived from an EMBL/GenBank/DDBJ whole genome shotgun (WGS) entry which is preliminary data.</text>
</comment>
<feature type="compositionally biased region" description="Low complexity" evidence="2">
    <location>
        <begin position="558"/>
        <end position="567"/>
    </location>
</feature>
<organism evidence="4 5">
    <name type="scientific">Hermanssonia centrifuga</name>
    <dbReference type="NCBI Taxonomy" id="98765"/>
    <lineage>
        <taxon>Eukaryota</taxon>
        <taxon>Fungi</taxon>
        <taxon>Dikarya</taxon>
        <taxon>Basidiomycota</taxon>
        <taxon>Agaricomycotina</taxon>
        <taxon>Agaricomycetes</taxon>
        <taxon>Polyporales</taxon>
        <taxon>Meruliaceae</taxon>
        <taxon>Hermanssonia</taxon>
    </lineage>
</organism>
<evidence type="ECO:0000256" key="2">
    <source>
        <dbReference type="SAM" id="MobiDB-lite"/>
    </source>
</evidence>
<evidence type="ECO:0000313" key="4">
    <source>
        <dbReference type="EMBL" id="PSR72507.1"/>
    </source>
</evidence>
<evidence type="ECO:0000256" key="1">
    <source>
        <dbReference type="ARBA" id="ARBA00023242"/>
    </source>
</evidence>